<dbReference type="Proteomes" id="UP000013827">
    <property type="component" value="Unassembled WGS sequence"/>
</dbReference>
<sequence>MQQQQLHEQLTLQVAHHDQVLYGLNGPISSITLVANWTERSTAMLKAAVQRVVDANPFIAGALEERGGSLYVVARVHKTFMMEIEGPADFAPPAATIDAVASVQAILEQLFEPHCLGNMDAQRDSKSRLFQVILMRLPNDHVAYVVQLSHILGDGYSYYQLLKAINCAVNGEKMPSLTWKASPESVPLPSVWSEAEKDLLMKRWMSAYVENCNRWAPGSLDARKGSVHVIEPACVADLKAELKASCTANGVPFLSTNDLITAGLAELCDPKALLIMVANLRERVPEAANGVGGNFERCIHLPAEKATEPTFVRRLLRDSNWLYFGVDGNPRLDADGPKQAISSASLSAVTNWSNLTYMITPPNTRVCCHCPSAAFVTCVAGIDVSVIFKADKEDTLLVLCNHLVGTRGSQIAQRVRDSKIFRRLVKLPTREEGMHKLVGE</sequence>
<reference evidence="1" key="2">
    <citation type="submission" date="2024-10" db="UniProtKB">
        <authorList>
            <consortium name="EnsemblProtists"/>
        </authorList>
    </citation>
    <scope>IDENTIFICATION</scope>
</reference>
<reference evidence="2" key="1">
    <citation type="journal article" date="2013" name="Nature">
        <title>Pan genome of the phytoplankton Emiliania underpins its global distribution.</title>
        <authorList>
            <person name="Read B.A."/>
            <person name="Kegel J."/>
            <person name="Klute M.J."/>
            <person name="Kuo A."/>
            <person name="Lefebvre S.C."/>
            <person name="Maumus F."/>
            <person name="Mayer C."/>
            <person name="Miller J."/>
            <person name="Monier A."/>
            <person name="Salamov A."/>
            <person name="Young J."/>
            <person name="Aguilar M."/>
            <person name="Claverie J.M."/>
            <person name="Frickenhaus S."/>
            <person name="Gonzalez K."/>
            <person name="Herman E.K."/>
            <person name="Lin Y.C."/>
            <person name="Napier J."/>
            <person name="Ogata H."/>
            <person name="Sarno A.F."/>
            <person name="Shmutz J."/>
            <person name="Schroeder D."/>
            <person name="de Vargas C."/>
            <person name="Verret F."/>
            <person name="von Dassow P."/>
            <person name="Valentin K."/>
            <person name="Van de Peer Y."/>
            <person name="Wheeler G."/>
            <person name="Dacks J.B."/>
            <person name="Delwiche C.F."/>
            <person name="Dyhrman S.T."/>
            <person name="Glockner G."/>
            <person name="John U."/>
            <person name="Richards T."/>
            <person name="Worden A.Z."/>
            <person name="Zhang X."/>
            <person name="Grigoriev I.V."/>
            <person name="Allen A.E."/>
            <person name="Bidle K."/>
            <person name="Borodovsky M."/>
            <person name="Bowler C."/>
            <person name="Brownlee C."/>
            <person name="Cock J.M."/>
            <person name="Elias M."/>
            <person name="Gladyshev V.N."/>
            <person name="Groth M."/>
            <person name="Guda C."/>
            <person name="Hadaegh A."/>
            <person name="Iglesias-Rodriguez M.D."/>
            <person name="Jenkins J."/>
            <person name="Jones B.M."/>
            <person name="Lawson T."/>
            <person name="Leese F."/>
            <person name="Lindquist E."/>
            <person name="Lobanov A."/>
            <person name="Lomsadze A."/>
            <person name="Malik S.B."/>
            <person name="Marsh M.E."/>
            <person name="Mackinder L."/>
            <person name="Mock T."/>
            <person name="Mueller-Roeber B."/>
            <person name="Pagarete A."/>
            <person name="Parker M."/>
            <person name="Probert I."/>
            <person name="Quesneville H."/>
            <person name="Raines C."/>
            <person name="Rensing S.A."/>
            <person name="Riano-Pachon D.M."/>
            <person name="Richier S."/>
            <person name="Rokitta S."/>
            <person name="Shiraiwa Y."/>
            <person name="Soanes D.M."/>
            <person name="van der Giezen M."/>
            <person name="Wahlund T.M."/>
            <person name="Williams B."/>
            <person name="Wilson W."/>
            <person name="Wolfe G."/>
            <person name="Wurch L.L."/>
        </authorList>
    </citation>
    <scope>NUCLEOTIDE SEQUENCE</scope>
</reference>
<dbReference type="GeneID" id="17268423"/>
<dbReference type="AlphaFoldDB" id="A0A0D3JH91"/>
<proteinExistence type="predicted"/>
<keyword evidence="2" id="KW-1185">Reference proteome</keyword>
<organism evidence="1 2">
    <name type="scientific">Emiliania huxleyi (strain CCMP1516)</name>
    <dbReference type="NCBI Taxonomy" id="280463"/>
    <lineage>
        <taxon>Eukaryota</taxon>
        <taxon>Haptista</taxon>
        <taxon>Haptophyta</taxon>
        <taxon>Prymnesiophyceae</taxon>
        <taxon>Isochrysidales</taxon>
        <taxon>Noelaerhabdaceae</taxon>
        <taxon>Emiliania</taxon>
    </lineage>
</organism>
<protein>
    <recommendedName>
        <fullName evidence="3">Condensation domain-containing protein</fullName>
    </recommendedName>
</protein>
<evidence type="ECO:0000313" key="2">
    <source>
        <dbReference type="Proteomes" id="UP000013827"/>
    </source>
</evidence>
<dbReference type="KEGG" id="ehx:EMIHUDRAFT_195294"/>
<dbReference type="PaxDb" id="2903-EOD22876"/>
<dbReference type="Gene3D" id="3.30.559.10">
    <property type="entry name" value="Chloramphenicol acetyltransferase-like domain"/>
    <property type="match status" value="1"/>
</dbReference>
<dbReference type="InterPro" id="IPR023213">
    <property type="entry name" value="CAT-like_dom_sf"/>
</dbReference>
<name>A0A0D3JH91_EMIH1</name>
<dbReference type="SUPFAM" id="SSF52777">
    <property type="entry name" value="CoA-dependent acyltransferases"/>
    <property type="match status" value="1"/>
</dbReference>
<evidence type="ECO:0008006" key="3">
    <source>
        <dbReference type="Google" id="ProtNLM"/>
    </source>
</evidence>
<evidence type="ECO:0000313" key="1">
    <source>
        <dbReference type="EnsemblProtists" id="EOD22876"/>
    </source>
</evidence>
<accession>A0A0D3JH91</accession>
<dbReference type="HOGENOM" id="CLU_623227_0_0_1"/>
<dbReference type="RefSeq" id="XP_005775305.1">
    <property type="nucleotide sequence ID" value="XM_005775248.1"/>
</dbReference>
<dbReference type="EnsemblProtists" id="EOD22876">
    <property type="protein sequence ID" value="EOD22876"/>
    <property type="gene ID" value="EMIHUDRAFT_195294"/>
</dbReference>